<accession>A0AA41XE73</accession>
<evidence type="ECO:0000256" key="1">
    <source>
        <dbReference type="SAM" id="Phobius"/>
    </source>
</evidence>
<organism evidence="2 3">
    <name type="scientific">Herbiconiux oxytropis</name>
    <dbReference type="NCBI Taxonomy" id="2970915"/>
    <lineage>
        <taxon>Bacteria</taxon>
        <taxon>Bacillati</taxon>
        <taxon>Actinomycetota</taxon>
        <taxon>Actinomycetes</taxon>
        <taxon>Micrococcales</taxon>
        <taxon>Microbacteriaceae</taxon>
        <taxon>Herbiconiux</taxon>
    </lineage>
</organism>
<dbReference type="Proteomes" id="UP001165587">
    <property type="component" value="Unassembled WGS sequence"/>
</dbReference>
<evidence type="ECO:0000313" key="2">
    <source>
        <dbReference type="EMBL" id="MCS5726541.1"/>
    </source>
</evidence>
<keyword evidence="3" id="KW-1185">Reference proteome</keyword>
<evidence type="ECO:0000313" key="3">
    <source>
        <dbReference type="Proteomes" id="UP001165587"/>
    </source>
</evidence>
<dbReference type="AlphaFoldDB" id="A0AA41XE73"/>
<keyword evidence="1" id="KW-0472">Membrane</keyword>
<gene>
    <name evidence="2" type="ORF">N1028_11610</name>
</gene>
<dbReference type="RefSeq" id="WP_259529050.1">
    <property type="nucleotide sequence ID" value="NZ_JANLCK010000005.1"/>
</dbReference>
<reference evidence="2" key="1">
    <citation type="submission" date="2022-08" db="EMBL/GenBank/DDBJ databases">
        <authorList>
            <person name="Deng Y."/>
            <person name="Han X.-F."/>
            <person name="Zhang Y.-Q."/>
        </authorList>
    </citation>
    <scope>NUCLEOTIDE SEQUENCE</scope>
    <source>
        <strain evidence="2">CPCC 203407</strain>
    </source>
</reference>
<dbReference type="EMBL" id="JANLCK010000005">
    <property type="protein sequence ID" value="MCS5726541.1"/>
    <property type="molecule type" value="Genomic_DNA"/>
</dbReference>
<keyword evidence="1" id="KW-0812">Transmembrane</keyword>
<feature type="transmembrane region" description="Helical" evidence="1">
    <location>
        <begin position="23"/>
        <end position="41"/>
    </location>
</feature>
<name>A0AA41XE73_9MICO</name>
<sequence>MTTFVTPRSTGTPMPPRLTARQLFITGVVLTIASAAVSLVADGWLGLDLHAVSIPLVVLGAIPLLLREITMTLGLVLIGAGFLARTLGAPR</sequence>
<protein>
    <submittedName>
        <fullName evidence="2">Uncharacterized protein</fullName>
    </submittedName>
</protein>
<keyword evidence="1" id="KW-1133">Transmembrane helix</keyword>
<comment type="caution">
    <text evidence="2">The sequence shown here is derived from an EMBL/GenBank/DDBJ whole genome shotgun (WGS) entry which is preliminary data.</text>
</comment>
<proteinExistence type="predicted"/>